<dbReference type="Pfam" id="PF12012">
    <property type="entry name" value="DUF3504"/>
    <property type="match status" value="1"/>
</dbReference>
<proteinExistence type="predicted"/>
<accession>A0A8S3T348</accession>
<dbReference type="PANTHER" id="PTHR21446:SF13">
    <property type="entry name" value="DUF3504 DOMAIN-CONTAINING PROTEIN"/>
    <property type="match status" value="1"/>
</dbReference>
<evidence type="ECO:0008006" key="9">
    <source>
        <dbReference type="Google" id="ProtNLM"/>
    </source>
</evidence>
<comment type="caution">
    <text evidence="7">The sequence shown here is derived from an EMBL/GenBank/DDBJ whole genome shotgun (WGS) entry which is preliminary data.</text>
</comment>
<evidence type="ECO:0000256" key="3">
    <source>
        <dbReference type="ARBA" id="ARBA00022843"/>
    </source>
</evidence>
<name>A0A8S3T348_MYTED</name>
<evidence type="ECO:0000256" key="1">
    <source>
        <dbReference type="ARBA" id="ARBA00022499"/>
    </source>
</evidence>
<dbReference type="OrthoDB" id="10040310at2759"/>
<evidence type="ECO:0000313" key="7">
    <source>
        <dbReference type="EMBL" id="CAG2223368.1"/>
    </source>
</evidence>
<keyword evidence="4" id="KW-0233">DNA recombination</keyword>
<feature type="domain" description="ZMYM2-like/QRICH1 C-terminal" evidence="5">
    <location>
        <begin position="185"/>
        <end position="330"/>
    </location>
</feature>
<dbReference type="InterPro" id="IPR021893">
    <property type="entry name" value="ZMYM2-like_C"/>
</dbReference>
<dbReference type="Gene3D" id="1.10.443.10">
    <property type="entry name" value="Intergrase catalytic core"/>
    <property type="match status" value="1"/>
</dbReference>
<dbReference type="InterPro" id="IPR011010">
    <property type="entry name" value="DNA_brk_join_enz"/>
</dbReference>
<dbReference type="InterPro" id="IPR013762">
    <property type="entry name" value="Integrase-like_cat_sf"/>
</dbReference>
<gene>
    <name evidence="7" type="ORF">MEDL_36670</name>
</gene>
<evidence type="ECO:0000313" key="8">
    <source>
        <dbReference type="Proteomes" id="UP000683360"/>
    </source>
</evidence>
<dbReference type="SUPFAM" id="SSF56349">
    <property type="entry name" value="DNA breaking-rejoining enzymes"/>
    <property type="match status" value="1"/>
</dbReference>
<reference evidence="7" key="1">
    <citation type="submission" date="2021-03" db="EMBL/GenBank/DDBJ databases">
        <authorList>
            <person name="Bekaert M."/>
        </authorList>
    </citation>
    <scope>NUCLEOTIDE SEQUENCE</scope>
</reference>
<organism evidence="7 8">
    <name type="scientific">Mytilus edulis</name>
    <name type="common">Blue mussel</name>
    <dbReference type="NCBI Taxonomy" id="6550"/>
    <lineage>
        <taxon>Eukaryota</taxon>
        <taxon>Metazoa</taxon>
        <taxon>Spiralia</taxon>
        <taxon>Lophotrochozoa</taxon>
        <taxon>Mollusca</taxon>
        <taxon>Bivalvia</taxon>
        <taxon>Autobranchia</taxon>
        <taxon>Pteriomorphia</taxon>
        <taxon>Mytilida</taxon>
        <taxon>Mytiloidea</taxon>
        <taxon>Mytilidae</taxon>
        <taxon>Mytilinae</taxon>
        <taxon>Mytilus</taxon>
    </lineage>
</organism>
<dbReference type="EMBL" id="CAJPWZ010001786">
    <property type="protein sequence ID" value="CAG2223368.1"/>
    <property type="molecule type" value="Genomic_DNA"/>
</dbReference>
<dbReference type="Proteomes" id="UP000683360">
    <property type="component" value="Unassembled WGS sequence"/>
</dbReference>
<dbReference type="PANTHER" id="PTHR21446">
    <property type="entry name" value="DUF3504 DOMAIN-CONTAINING PROTEIN"/>
    <property type="match status" value="1"/>
</dbReference>
<evidence type="ECO:0000259" key="6">
    <source>
        <dbReference type="Pfam" id="PF25561"/>
    </source>
</evidence>
<evidence type="ECO:0000256" key="2">
    <source>
        <dbReference type="ARBA" id="ARBA00022553"/>
    </source>
</evidence>
<evidence type="ECO:0000256" key="4">
    <source>
        <dbReference type="ARBA" id="ARBA00023172"/>
    </source>
</evidence>
<feature type="domain" description="QRICH1-like" evidence="6">
    <location>
        <begin position="63"/>
        <end position="168"/>
    </location>
</feature>
<evidence type="ECO:0000259" key="5">
    <source>
        <dbReference type="Pfam" id="PF12012"/>
    </source>
</evidence>
<keyword evidence="1" id="KW-1017">Isopeptide bond</keyword>
<protein>
    <recommendedName>
        <fullName evidence="9">DUF3504 domain-containing protein</fullName>
    </recommendedName>
</protein>
<dbReference type="AlphaFoldDB" id="A0A8S3T348"/>
<keyword evidence="2" id="KW-0597">Phosphoprotein</keyword>
<sequence>MDLPDFQIISKHDTEWELEDLDLIQTQQLVFSDNKNRFSNPVSTTEFEKRISDRIPAKTKSSTNWSVNVWQTWAENRNCNPITATEHYTCVPVEMKSADLPQIDFWMSRFIMECRREDGSPYPPNTLINLTNGLQRYLRENGRPEIFFLQKNTSTFSTFQKALDARMKELTHDCIGIHKKRADPVSIDDEKILWDKGIFSMTTSEGLSFKVFYYNCKLFGFRGINEHRDLDALQYKILIDYTQNKRCLKFFGRVSKNVQGGINHRKIEPRQSTHCEDTSNPRDIVKLFSTYLKYIPSEGPFYRRPIGKMSLKNEGTKFSAQVIGVNKLYTYIKHMFDKAEIDCSNRNISNHSGKVSCVTTLYNSGFDDSAVKSRGGHRSNAVETYTRQSIEMSRNISDALQPPLPAVSDEKENIPTISNVYCSRPTDQKAQSNNDENELIIHLKITCAAFCLQYAMVTSLTSVLKMSQVTRGSLFLVDVSVA</sequence>
<dbReference type="Pfam" id="PF25561">
    <property type="entry name" value="QRICH1"/>
    <property type="match status" value="1"/>
</dbReference>
<dbReference type="InterPro" id="IPR052787">
    <property type="entry name" value="MAVS"/>
</dbReference>
<keyword evidence="3" id="KW-0832">Ubl conjugation</keyword>
<keyword evidence="8" id="KW-1185">Reference proteome</keyword>
<dbReference type="GO" id="GO:0003677">
    <property type="term" value="F:DNA binding"/>
    <property type="evidence" value="ECO:0007669"/>
    <property type="project" value="InterPro"/>
</dbReference>
<dbReference type="GO" id="GO:0006310">
    <property type="term" value="P:DNA recombination"/>
    <property type="evidence" value="ECO:0007669"/>
    <property type="project" value="UniProtKB-KW"/>
</dbReference>
<dbReference type="InterPro" id="IPR057926">
    <property type="entry name" value="QRICH1_dom"/>
</dbReference>
<dbReference type="GO" id="GO:0015074">
    <property type="term" value="P:DNA integration"/>
    <property type="evidence" value="ECO:0007669"/>
    <property type="project" value="InterPro"/>
</dbReference>